<organism evidence="12 13">
    <name type="scientific">Catenisphaera adipataccumulans</name>
    <dbReference type="NCBI Taxonomy" id="700500"/>
    <lineage>
        <taxon>Bacteria</taxon>
        <taxon>Bacillati</taxon>
        <taxon>Bacillota</taxon>
        <taxon>Erysipelotrichia</taxon>
        <taxon>Erysipelotrichales</taxon>
        <taxon>Erysipelotrichaceae</taxon>
        <taxon>Catenisphaera</taxon>
    </lineage>
</organism>
<dbReference type="GO" id="GO:0046872">
    <property type="term" value="F:metal ion binding"/>
    <property type="evidence" value="ECO:0007669"/>
    <property type="project" value="UniProtKB-KW"/>
</dbReference>
<keyword evidence="4" id="KW-0949">S-adenosyl-L-methionine</keyword>
<dbReference type="AlphaFoldDB" id="A0A7W8CYW3"/>
<dbReference type="PROSITE" id="PS01087">
    <property type="entry name" value="RADICAL_ACTIVATING"/>
    <property type="match status" value="1"/>
</dbReference>
<dbReference type="GO" id="GO:0043365">
    <property type="term" value="F:[formate-C-acetyltransferase]-activating enzyme activity"/>
    <property type="evidence" value="ECO:0007669"/>
    <property type="project" value="UniProtKB-EC"/>
</dbReference>
<dbReference type="PANTHER" id="PTHR30352">
    <property type="entry name" value="PYRUVATE FORMATE-LYASE-ACTIVATING ENZYME"/>
    <property type="match status" value="1"/>
</dbReference>
<dbReference type="InterPro" id="IPR001989">
    <property type="entry name" value="Radical_activat_CS"/>
</dbReference>
<protein>
    <submittedName>
        <fullName evidence="12">Pyruvate formate lyase activating enzyme</fullName>
        <ecNumber evidence="12">1.97.1.4</ecNumber>
    </submittedName>
</protein>
<dbReference type="InterPro" id="IPR040074">
    <property type="entry name" value="BssD/PflA/YjjW"/>
</dbReference>
<dbReference type="SFLD" id="SFLDG01118">
    <property type="entry name" value="activating_enzymes__group_2"/>
    <property type="match status" value="1"/>
</dbReference>
<evidence type="ECO:0000313" key="13">
    <source>
        <dbReference type="Proteomes" id="UP000539953"/>
    </source>
</evidence>
<feature type="domain" description="Radical SAM core" evidence="11">
    <location>
        <begin position="15"/>
        <end position="292"/>
    </location>
</feature>
<dbReference type="SFLD" id="SFLDS00029">
    <property type="entry name" value="Radical_SAM"/>
    <property type="match status" value="1"/>
</dbReference>
<evidence type="ECO:0000313" key="12">
    <source>
        <dbReference type="EMBL" id="MBB5182822.1"/>
    </source>
</evidence>
<dbReference type="Gene3D" id="3.20.20.70">
    <property type="entry name" value="Aldolase class I"/>
    <property type="match status" value="1"/>
</dbReference>
<dbReference type="Pfam" id="PF00037">
    <property type="entry name" value="Fer4"/>
    <property type="match status" value="1"/>
</dbReference>
<keyword evidence="12" id="KW-0670">Pyruvate</keyword>
<keyword evidence="6 12" id="KW-0560">Oxidoreductase</keyword>
<keyword evidence="12" id="KW-0456">Lyase</keyword>
<comment type="caution">
    <text evidence="12">The sequence shown here is derived from an EMBL/GenBank/DDBJ whole genome shotgun (WGS) entry which is preliminary data.</text>
</comment>
<dbReference type="InterPro" id="IPR012839">
    <property type="entry name" value="Organic_radical_activase"/>
</dbReference>
<evidence type="ECO:0000256" key="2">
    <source>
        <dbReference type="ARBA" id="ARBA00009777"/>
    </source>
</evidence>
<evidence type="ECO:0000256" key="1">
    <source>
        <dbReference type="ARBA" id="ARBA00001966"/>
    </source>
</evidence>
<evidence type="ECO:0000256" key="8">
    <source>
        <dbReference type="ARBA" id="ARBA00023014"/>
    </source>
</evidence>
<dbReference type="InterPro" id="IPR013785">
    <property type="entry name" value="Aldolase_TIM"/>
</dbReference>
<evidence type="ECO:0000259" key="11">
    <source>
        <dbReference type="PROSITE" id="PS51918"/>
    </source>
</evidence>
<comment type="catalytic activity">
    <reaction evidence="9">
        <text>glycyl-[protein] + reduced [flavodoxin] + S-adenosyl-L-methionine = glycin-2-yl radical-[protein] + semiquinone [flavodoxin] + 5'-deoxyadenosine + L-methionine + H(+)</text>
        <dbReference type="Rhea" id="RHEA:61976"/>
        <dbReference type="Rhea" id="RHEA-COMP:10622"/>
        <dbReference type="Rhea" id="RHEA-COMP:14480"/>
        <dbReference type="Rhea" id="RHEA-COMP:15993"/>
        <dbReference type="Rhea" id="RHEA-COMP:15994"/>
        <dbReference type="ChEBI" id="CHEBI:15378"/>
        <dbReference type="ChEBI" id="CHEBI:17319"/>
        <dbReference type="ChEBI" id="CHEBI:29947"/>
        <dbReference type="ChEBI" id="CHEBI:32722"/>
        <dbReference type="ChEBI" id="CHEBI:57618"/>
        <dbReference type="ChEBI" id="CHEBI:57844"/>
        <dbReference type="ChEBI" id="CHEBI:59789"/>
        <dbReference type="ChEBI" id="CHEBI:140311"/>
    </reaction>
</comment>
<dbReference type="RefSeq" id="WP_183327862.1">
    <property type="nucleotide sequence ID" value="NZ_JACHHK010000003.1"/>
</dbReference>
<keyword evidence="13" id="KW-1185">Reference proteome</keyword>
<proteinExistence type="inferred from homology"/>
<evidence type="ECO:0000256" key="5">
    <source>
        <dbReference type="ARBA" id="ARBA00022723"/>
    </source>
</evidence>
<dbReference type="PROSITE" id="PS51379">
    <property type="entry name" value="4FE4S_FER_2"/>
    <property type="match status" value="2"/>
</dbReference>
<dbReference type="Proteomes" id="UP000539953">
    <property type="component" value="Unassembled WGS sequence"/>
</dbReference>
<evidence type="ECO:0000259" key="10">
    <source>
        <dbReference type="PROSITE" id="PS51379"/>
    </source>
</evidence>
<dbReference type="InterPro" id="IPR058240">
    <property type="entry name" value="rSAM_sf"/>
</dbReference>
<reference evidence="12 13" key="1">
    <citation type="submission" date="2020-08" db="EMBL/GenBank/DDBJ databases">
        <title>Genomic Encyclopedia of Type Strains, Phase IV (KMG-IV): sequencing the most valuable type-strain genomes for metagenomic binning, comparative biology and taxonomic classification.</title>
        <authorList>
            <person name="Goeker M."/>
        </authorList>
    </citation>
    <scope>NUCLEOTIDE SEQUENCE [LARGE SCALE GENOMIC DNA]</scope>
    <source>
        <strain evidence="12 13">DSM 25799</strain>
    </source>
</reference>
<dbReference type="Pfam" id="PF04055">
    <property type="entry name" value="Radical_SAM"/>
    <property type="match status" value="1"/>
</dbReference>
<dbReference type="InterPro" id="IPR034457">
    <property type="entry name" value="Organic_radical-activating"/>
</dbReference>
<dbReference type="NCBIfam" id="TIGR02494">
    <property type="entry name" value="PFLE_PFLC"/>
    <property type="match status" value="1"/>
</dbReference>
<name>A0A7W8CYW3_9FIRM</name>
<dbReference type="SUPFAM" id="SSF102114">
    <property type="entry name" value="Radical SAM enzymes"/>
    <property type="match status" value="1"/>
</dbReference>
<evidence type="ECO:0000256" key="7">
    <source>
        <dbReference type="ARBA" id="ARBA00023004"/>
    </source>
</evidence>
<keyword evidence="5" id="KW-0479">Metal-binding</keyword>
<accession>A0A7W8CYW3</accession>
<dbReference type="EMBL" id="JACHHK010000003">
    <property type="protein sequence ID" value="MBB5182822.1"/>
    <property type="molecule type" value="Genomic_DNA"/>
</dbReference>
<dbReference type="PANTHER" id="PTHR30352:SF4">
    <property type="entry name" value="PYRUVATE FORMATE-LYASE 2-ACTIVATING ENZYME"/>
    <property type="match status" value="1"/>
</dbReference>
<comment type="cofactor">
    <cofactor evidence="1">
        <name>[4Fe-4S] cluster</name>
        <dbReference type="ChEBI" id="CHEBI:49883"/>
    </cofactor>
</comment>
<dbReference type="InterPro" id="IPR017900">
    <property type="entry name" value="4Fe4S_Fe_S_CS"/>
</dbReference>
<evidence type="ECO:0000256" key="9">
    <source>
        <dbReference type="ARBA" id="ARBA00047365"/>
    </source>
</evidence>
<dbReference type="PROSITE" id="PS00198">
    <property type="entry name" value="4FE4S_FER_1"/>
    <property type="match status" value="1"/>
</dbReference>
<dbReference type="InterPro" id="IPR017896">
    <property type="entry name" value="4Fe4S_Fe-S-bd"/>
</dbReference>
<dbReference type="EC" id="1.97.1.4" evidence="12"/>
<gene>
    <name evidence="12" type="ORF">HNQ47_000842</name>
</gene>
<dbReference type="SUPFAM" id="SSF54862">
    <property type="entry name" value="4Fe-4S ferredoxins"/>
    <property type="match status" value="1"/>
</dbReference>
<keyword evidence="7" id="KW-0408">Iron</keyword>
<dbReference type="SFLD" id="SFLDG01066">
    <property type="entry name" value="organic_radical-activating_enz"/>
    <property type="match status" value="1"/>
</dbReference>
<sequence length="301" mass="33595">MTSLPIFNIERFAIHDGTGIRTAVFLQGCQLHCQWCANPESQQVGPKLMFLKDKCTGCGRCVPVCPQHAISLQDGKAVVDRTACTACGRCVKACLNDARSISGRWMDLREIHDTILRDRDYYEETDGGVTFSGGEPVLQAAGLEPLLKQLCTEKIGIAFETCGHAPLENYRRLAPYVSEWLFDVKSLQKEVLKQYTGADLDVILINLRHLSSYDPARVHIRVPVIPGVNNTMDDMERLAELMKECSLQKVDLLPYHTLGLTKYRQLGIPYPFGNEHAMHPEDVEPLKEYLESCGLTVSIGG</sequence>
<evidence type="ECO:0000256" key="6">
    <source>
        <dbReference type="ARBA" id="ARBA00023002"/>
    </source>
</evidence>
<keyword evidence="8" id="KW-0411">Iron-sulfur</keyword>
<feature type="domain" description="4Fe-4S ferredoxin-type" evidence="10">
    <location>
        <begin position="46"/>
        <end position="75"/>
    </location>
</feature>
<feature type="domain" description="4Fe-4S ferredoxin-type" evidence="10">
    <location>
        <begin position="76"/>
        <end position="104"/>
    </location>
</feature>
<dbReference type="GO" id="GO:0051539">
    <property type="term" value="F:4 iron, 4 sulfur cluster binding"/>
    <property type="evidence" value="ECO:0007669"/>
    <property type="project" value="UniProtKB-KW"/>
</dbReference>
<evidence type="ECO:0000256" key="4">
    <source>
        <dbReference type="ARBA" id="ARBA00022691"/>
    </source>
</evidence>
<dbReference type="Gene3D" id="3.30.70.20">
    <property type="match status" value="1"/>
</dbReference>
<dbReference type="InterPro" id="IPR007197">
    <property type="entry name" value="rSAM"/>
</dbReference>
<evidence type="ECO:0000256" key="3">
    <source>
        <dbReference type="ARBA" id="ARBA00022485"/>
    </source>
</evidence>
<keyword evidence="3" id="KW-0004">4Fe-4S</keyword>
<comment type="similarity">
    <text evidence="2">Belongs to the organic radical-activating enzymes family.</text>
</comment>
<dbReference type="GO" id="GO:0016829">
    <property type="term" value="F:lyase activity"/>
    <property type="evidence" value="ECO:0007669"/>
    <property type="project" value="UniProtKB-KW"/>
</dbReference>
<dbReference type="PROSITE" id="PS51918">
    <property type="entry name" value="RADICAL_SAM"/>
    <property type="match status" value="1"/>
</dbReference>
<dbReference type="CDD" id="cd01335">
    <property type="entry name" value="Radical_SAM"/>
    <property type="match status" value="1"/>
</dbReference>
<dbReference type="PIRSF" id="PIRSF000371">
    <property type="entry name" value="PFL_act_enz"/>
    <property type="match status" value="1"/>
</dbReference>